<organism evidence="2 3">
    <name type="scientific">Meganyctiphanes norvegica</name>
    <name type="common">Northern krill</name>
    <name type="synonym">Thysanopoda norvegica</name>
    <dbReference type="NCBI Taxonomy" id="48144"/>
    <lineage>
        <taxon>Eukaryota</taxon>
        <taxon>Metazoa</taxon>
        <taxon>Ecdysozoa</taxon>
        <taxon>Arthropoda</taxon>
        <taxon>Crustacea</taxon>
        <taxon>Multicrustacea</taxon>
        <taxon>Malacostraca</taxon>
        <taxon>Eumalacostraca</taxon>
        <taxon>Eucarida</taxon>
        <taxon>Euphausiacea</taxon>
        <taxon>Euphausiidae</taxon>
        <taxon>Meganyctiphanes</taxon>
    </lineage>
</organism>
<protein>
    <submittedName>
        <fullName evidence="2">Uncharacterized protein</fullName>
    </submittedName>
</protein>
<keyword evidence="1" id="KW-0812">Transmembrane</keyword>
<keyword evidence="1" id="KW-1133">Transmembrane helix</keyword>
<dbReference type="AlphaFoldDB" id="A0AAV2QTF4"/>
<dbReference type="Proteomes" id="UP001497623">
    <property type="component" value="Unassembled WGS sequence"/>
</dbReference>
<reference evidence="2 3" key="1">
    <citation type="submission" date="2024-05" db="EMBL/GenBank/DDBJ databases">
        <authorList>
            <person name="Wallberg A."/>
        </authorList>
    </citation>
    <scope>NUCLEOTIDE SEQUENCE [LARGE SCALE GENOMIC DNA]</scope>
</reference>
<evidence type="ECO:0000313" key="3">
    <source>
        <dbReference type="Proteomes" id="UP001497623"/>
    </source>
</evidence>
<dbReference type="EMBL" id="CAXKWB010009626">
    <property type="protein sequence ID" value="CAL4095397.1"/>
    <property type="molecule type" value="Genomic_DNA"/>
</dbReference>
<evidence type="ECO:0000313" key="2">
    <source>
        <dbReference type="EMBL" id="CAL4095397.1"/>
    </source>
</evidence>
<comment type="caution">
    <text evidence="2">The sequence shown here is derived from an EMBL/GenBank/DDBJ whole genome shotgun (WGS) entry which is preliminary data.</text>
</comment>
<feature type="transmembrane region" description="Helical" evidence="1">
    <location>
        <begin position="103"/>
        <end position="122"/>
    </location>
</feature>
<name>A0AAV2QTF4_MEGNR</name>
<accession>A0AAV2QTF4</accession>
<evidence type="ECO:0000256" key="1">
    <source>
        <dbReference type="SAM" id="Phobius"/>
    </source>
</evidence>
<proteinExistence type="predicted"/>
<sequence>MTAEAHTREPSTFCNSTFLTLECFSSLGNHSSNSLSLPGFNAIVHLTVSNLTPSQSISEAGATAFSGDSSSPQCSSSHPRWLKDSRALFASSAPPKSSRYTRIWALLFAIFASISIADWQQYAELLRPMASLVSM</sequence>
<keyword evidence="1" id="KW-0472">Membrane</keyword>
<gene>
    <name evidence="2" type="ORF">MNOR_LOCUS15405</name>
</gene>
<keyword evidence="3" id="KW-1185">Reference proteome</keyword>